<feature type="domain" description="C2H2-type" evidence="12">
    <location>
        <begin position="748"/>
        <end position="775"/>
    </location>
</feature>
<dbReference type="GO" id="GO:0005634">
    <property type="term" value="C:nucleus"/>
    <property type="evidence" value="ECO:0007669"/>
    <property type="project" value="UniProtKB-SubCell"/>
</dbReference>
<proteinExistence type="predicted"/>
<keyword evidence="8" id="KW-0804">Transcription</keyword>
<gene>
    <name evidence="13" type="ORF">OCBIM_22006667mg</name>
</gene>
<dbReference type="PANTHER" id="PTHR24394">
    <property type="entry name" value="ZINC FINGER PROTEIN"/>
    <property type="match status" value="1"/>
</dbReference>
<keyword evidence="9" id="KW-0539">Nucleus</keyword>
<dbReference type="GO" id="GO:0000981">
    <property type="term" value="F:DNA-binding transcription factor activity, RNA polymerase II-specific"/>
    <property type="evidence" value="ECO:0007669"/>
    <property type="project" value="TreeGrafter"/>
</dbReference>
<evidence type="ECO:0000256" key="4">
    <source>
        <dbReference type="ARBA" id="ARBA00022771"/>
    </source>
</evidence>
<evidence type="ECO:0000256" key="5">
    <source>
        <dbReference type="ARBA" id="ARBA00022833"/>
    </source>
</evidence>
<feature type="compositionally biased region" description="Polar residues" evidence="11">
    <location>
        <begin position="151"/>
        <end position="163"/>
    </location>
</feature>
<dbReference type="FunFam" id="3.30.160.60:FF:000450">
    <property type="entry name" value="PR domain zinc finger protein 14"/>
    <property type="match status" value="1"/>
</dbReference>
<feature type="domain" description="C2H2-type" evidence="12">
    <location>
        <begin position="832"/>
        <end position="859"/>
    </location>
</feature>
<dbReference type="InterPro" id="IPR036236">
    <property type="entry name" value="Znf_C2H2_sf"/>
</dbReference>
<comment type="subcellular location">
    <subcellularLocation>
        <location evidence="1">Nucleus</location>
    </subcellularLocation>
</comment>
<dbReference type="OrthoDB" id="3561125at2759"/>
<dbReference type="GO" id="GO:0008270">
    <property type="term" value="F:zinc ion binding"/>
    <property type="evidence" value="ECO:0007669"/>
    <property type="project" value="UniProtKB-KW"/>
</dbReference>
<keyword evidence="7" id="KW-0238">DNA-binding</keyword>
<dbReference type="GO" id="GO:0005694">
    <property type="term" value="C:chromosome"/>
    <property type="evidence" value="ECO:0007669"/>
    <property type="project" value="UniProtKB-ARBA"/>
</dbReference>
<keyword evidence="4 10" id="KW-0863">Zinc-finger</keyword>
<feature type="domain" description="C2H2-type" evidence="12">
    <location>
        <begin position="606"/>
        <end position="633"/>
    </location>
</feature>
<keyword evidence="6" id="KW-0805">Transcription regulation</keyword>
<evidence type="ECO:0000256" key="10">
    <source>
        <dbReference type="PROSITE-ProRule" id="PRU00042"/>
    </source>
</evidence>
<evidence type="ECO:0000256" key="3">
    <source>
        <dbReference type="ARBA" id="ARBA00022737"/>
    </source>
</evidence>
<evidence type="ECO:0000256" key="7">
    <source>
        <dbReference type="ARBA" id="ARBA00023125"/>
    </source>
</evidence>
<feature type="domain" description="C2H2-type" evidence="12">
    <location>
        <begin position="804"/>
        <end position="831"/>
    </location>
</feature>
<dbReference type="GO" id="GO:0043565">
    <property type="term" value="F:sequence-specific DNA binding"/>
    <property type="evidence" value="ECO:0007669"/>
    <property type="project" value="UniProtKB-ARBA"/>
</dbReference>
<keyword evidence="5" id="KW-0862">Zinc</keyword>
<feature type="domain" description="C2H2-type" evidence="12">
    <location>
        <begin position="720"/>
        <end position="747"/>
    </location>
</feature>
<dbReference type="EMBL" id="KQ417342">
    <property type="protein sequence ID" value="KOF92415.1"/>
    <property type="molecule type" value="Genomic_DNA"/>
</dbReference>
<evidence type="ECO:0000313" key="13">
    <source>
        <dbReference type="EMBL" id="KOF92415.1"/>
    </source>
</evidence>
<dbReference type="Gene3D" id="3.30.160.60">
    <property type="entry name" value="Classic Zinc Finger"/>
    <property type="match status" value="10"/>
</dbReference>
<sequence length="951" mass="108197">MAKTIDLLREARTECDTEEPVNLIVPNIRNSEDELLKENNYVEDYCNNCKICNCHEIPYSNTRPANLLLTTRQNEGNESLSYASDGNVTQKSPSISDLPASINRWQQGLKEANMSPSNGSDNMHKSFANETPDSSLQSALGKNTFDGKHYSPSNYSWSNKGRTSNEYSSSRAVDFGACTGHENAFRVSLMYNELHRTHSEASNMKENERYIRKHHSPNSSFNFNHSRNFNLEAKSSKCNNYESLKNSEPSLSQNAYKTVDSHYGSCDFMKYKMNYWQNGMEAHPNKHIINCNENCHKEILDKVPESAITLSQKSLNRDIHRGFHTVNVDRGTKERHTVHSADNYCSVNENTSLNAIVNNAVHNPKPTQPNHHLQANQKYTETGELRNIASEMHSKEVYFKSTHSSMNANNECSEKNISEPENISITEQNKYMLNLKNKEYIHNKTTSSNTESIPVSVMHSAQEEKTNNMTPDGGPKQFNSIEMIQNTVPQTTTIWKAPLLMLPNKGCAPEVNKGINVADDFTTNEGTTNIINREQATKAVTMALDSCGYSKDVEEEETYQTTLHDTQTNATETTSLSNTSKLTAEGMMSDSQTNFPNMTNSENSSLQCVYCNKIFPTTKLLKEHLKSHPANSPYLCLHCDLKFSSKPRYLRHSLLHSKEKPYTCEECHKCFTTVTAFHRHLHAKKHSGNNLSICKQCGLSFIDNVYMSLHFKTHTGEHPFQCDICGNIFACKNNLKNHIMTHTGEKPFQCVHCAKRFVTNFSLKVHIRTHTKDYPYSCKICKKKFLCSSNMTSHVRTHTGEKRHQCYKCGKFFSSLSGIQGHQRTHTGECPYSCNICNKSFASKFSLRIHKRTHTGENPHRCTYCNKTFSNSSNMRRHLRIHTGERPYSCTYCSKAFCSSTYLKSHIRTHTGEKPYKCKYCGKEFSNTLCFKQHVNNHEKNSSNPLSTGKK</sequence>
<organism evidence="13">
    <name type="scientific">Octopus bimaculoides</name>
    <name type="common">California two-spotted octopus</name>
    <dbReference type="NCBI Taxonomy" id="37653"/>
    <lineage>
        <taxon>Eukaryota</taxon>
        <taxon>Metazoa</taxon>
        <taxon>Spiralia</taxon>
        <taxon>Lophotrochozoa</taxon>
        <taxon>Mollusca</taxon>
        <taxon>Cephalopoda</taxon>
        <taxon>Coleoidea</taxon>
        <taxon>Octopodiformes</taxon>
        <taxon>Octopoda</taxon>
        <taxon>Incirrata</taxon>
        <taxon>Octopodidae</taxon>
        <taxon>Octopus</taxon>
    </lineage>
</organism>
<feature type="domain" description="C2H2-type" evidence="12">
    <location>
        <begin position="776"/>
        <end position="803"/>
    </location>
</feature>
<evidence type="ECO:0000256" key="1">
    <source>
        <dbReference type="ARBA" id="ARBA00004123"/>
    </source>
</evidence>
<feature type="region of interest" description="Disordered" evidence="11">
    <location>
        <begin position="111"/>
        <end position="163"/>
    </location>
</feature>
<dbReference type="FunFam" id="3.30.160.60:FF:002343">
    <property type="entry name" value="Zinc finger protein 33A"/>
    <property type="match status" value="2"/>
</dbReference>
<dbReference type="SMART" id="SM00355">
    <property type="entry name" value="ZnF_C2H2"/>
    <property type="match status" value="12"/>
</dbReference>
<evidence type="ECO:0000256" key="8">
    <source>
        <dbReference type="ARBA" id="ARBA00023163"/>
    </source>
</evidence>
<dbReference type="PANTHER" id="PTHR24394:SF29">
    <property type="entry name" value="MYONEURIN"/>
    <property type="match status" value="1"/>
</dbReference>
<accession>A0A0L8HUE7</accession>
<evidence type="ECO:0000256" key="2">
    <source>
        <dbReference type="ARBA" id="ARBA00022723"/>
    </source>
</evidence>
<protein>
    <recommendedName>
        <fullName evidence="12">C2H2-type domain-containing protein</fullName>
    </recommendedName>
</protein>
<feature type="region of interest" description="Disordered" evidence="11">
    <location>
        <begin position="78"/>
        <end position="98"/>
    </location>
</feature>
<evidence type="ECO:0000259" key="12">
    <source>
        <dbReference type="PROSITE" id="PS50157"/>
    </source>
</evidence>
<dbReference type="FunFam" id="3.30.160.60:FF:000624">
    <property type="entry name" value="zinc finger protein 697"/>
    <property type="match status" value="1"/>
</dbReference>
<dbReference type="InterPro" id="IPR013087">
    <property type="entry name" value="Znf_C2H2_type"/>
</dbReference>
<feature type="domain" description="C2H2-type" evidence="12">
    <location>
        <begin position="692"/>
        <end position="719"/>
    </location>
</feature>
<dbReference type="GO" id="GO:0045893">
    <property type="term" value="P:positive regulation of DNA-templated transcription"/>
    <property type="evidence" value="ECO:0007669"/>
    <property type="project" value="UniProtKB-ARBA"/>
</dbReference>
<dbReference type="FunFam" id="3.30.160.60:FF:000100">
    <property type="entry name" value="Zinc finger 45-like"/>
    <property type="match status" value="1"/>
</dbReference>
<name>A0A0L8HUE7_OCTBM</name>
<dbReference type="Pfam" id="PF00096">
    <property type="entry name" value="zf-C2H2"/>
    <property type="match status" value="6"/>
</dbReference>
<feature type="domain" description="C2H2-type" evidence="12">
    <location>
        <begin position="888"/>
        <end position="915"/>
    </location>
</feature>
<dbReference type="PROSITE" id="PS00028">
    <property type="entry name" value="ZINC_FINGER_C2H2_1"/>
    <property type="match status" value="12"/>
</dbReference>
<feature type="domain" description="C2H2-type" evidence="12">
    <location>
        <begin position="662"/>
        <end position="691"/>
    </location>
</feature>
<feature type="domain" description="C2H2-type" evidence="12">
    <location>
        <begin position="860"/>
        <end position="887"/>
    </location>
</feature>
<dbReference type="FunFam" id="3.30.160.60:FF:000671">
    <property type="entry name" value="Zinc finger protein 26"/>
    <property type="match status" value="1"/>
</dbReference>
<keyword evidence="3" id="KW-0677">Repeat</keyword>
<dbReference type="PROSITE" id="PS50157">
    <property type="entry name" value="ZINC_FINGER_C2H2_2"/>
    <property type="match status" value="12"/>
</dbReference>
<evidence type="ECO:0000256" key="9">
    <source>
        <dbReference type="ARBA" id="ARBA00023242"/>
    </source>
</evidence>
<dbReference type="FunFam" id="3.30.160.60:FF:001732">
    <property type="entry name" value="Zgc:162936"/>
    <property type="match status" value="1"/>
</dbReference>
<dbReference type="SUPFAM" id="SSF57667">
    <property type="entry name" value="beta-beta-alpha zinc fingers"/>
    <property type="match status" value="6"/>
</dbReference>
<reference evidence="13" key="1">
    <citation type="submission" date="2015-07" db="EMBL/GenBank/DDBJ databases">
        <title>MeaNS - Measles Nucleotide Surveillance Program.</title>
        <authorList>
            <person name="Tran T."/>
            <person name="Druce J."/>
        </authorList>
    </citation>
    <scope>NUCLEOTIDE SEQUENCE</scope>
    <source>
        <strain evidence="13">UCB-OBI-ISO-001</strain>
        <tissue evidence="13">Gonad</tissue>
    </source>
</reference>
<evidence type="ECO:0000256" key="6">
    <source>
        <dbReference type="ARBA" id="ARBA00023015"/>
    </source>
</evidence>
<feature type="domain" description="C2H2-type" evidence="12">
    <location>
        <begin position="634"/>
        <end position="661"/>
    </location>
</feature>
<evidence type="ECO:0000256" key="11">
    <source>
        <dbReference type="SAM" id="MobiDB-lite"/>
    </source>
</evidence>
<keyword evidence="2" id="KW-0479">Metal-binding</keyword>
<dbReference type="AlphaFoldDB" id="A0A0L8HUE7"/>
<feature type="domain" description="C2H2-type" evidence="12">
    <location>
        <begin position="916"/>
        <end position="943"/>
    </location>
</feature>
<dbReference type="Pfam" id="PF13894">
    <property type="entry name" value="zf-C2H2_4"/>
    <property type="match status" value="1"/>
</dbReference>
<feature type="compositionally biased region" description="Polar residues" evidence="11">
    <location>
        <begin position="128"/>
        <end position="141"/>
    </location>
</feature>
<feature type="compositionally biased region" description="Polar residues" evidence="11">
    <location>
        <begin position="78"/>
        <end position="95"/>
    </location>
</feature>